<evidence type="ECO:0000313" key="2">
    <source>
        <dbReference type="EMBL" id="KII73373.1"/>
    </source>
</evidence>
<name>A0A0C2JVC3_THEKT</name>
<protein>
    <submittedName>
        <fullName evidence="2">Uncharacterized protein</fullName>
    </submittedName>
</protein>
<proteinExistence type="predicted"/>
<keyword evidence="3" id="KW-1185">Reference proteome</keyword>
<dbReference type="Proteomes" id="UP000031668">
    <property type="component" value="Unassembled WGS sequence"/>
</dbReference>
<reference evidence="2 3" key="1">
    <citation type="journal article" date="2014" name="Genome Biol. Evol.">
        <title>The genome of the myxosporean Thelohanellus kitauei shows adaptations to nutrient acquisition within its fish host.</title>
        <authorList>
            <person name="Yang Y."/>
            <person name="Xiong J."/>
            <person name="Zhou Z."/>
            <person name="Huo F."/>
            <person name="Miao W."/>
            <person name="Ran C."/>
            <person name="Liu Y."/>
            <person name="Zhang J."/>
            <person name="Feng J."/>
            <person name="Wang M."/>
            <person name="Wang M."/>
            <person name="Wang L."/>
            <person name="Yao B."/>
        </authorList>
    </citation>
    <scope>NUCLEOTIDE SEQUENCE [LARGE SCALE GENOMIC DNA]</scope>
    <source>
        <strain evidence="2">Wuqing</strain>
    </source>
</reference>
<comment type="caution">
    <text evidence="2">The sequence shown here is derived from an EMBL/GenBank/DDBJ whole genome shotgun (WGS) entry which is preliminary data.</text>
</comment>
<evidence type="ECO:0000256" key="1">
    <source>
        <dbReference type="SAM" id="MobiDB-lite"/>
    </source>
</evidence>
<evidence type="ECO:0000313" key="3">
    <source>
        <dbReference type="Proteomes" id="UP000031668"/>
    </source>
</evidence>
<feature type="compositionally biased region" description="Basic and acidic residues" evidence="1">
    <location>
        <begin position="143"/>
        <end position="179"/>
    </location>
</feature>
<gene>
    <name evidence="2" type="ORF">RF11_10044</name>
</gene>
<dbReference type="AlphaFoldDB" id="A0A0C2JVC3"/>
<organism evidence="2 3">
    <name type="scientific">Thelohanellus kitauei</name>
    <name type="common">Myxosporean</name>
    <dbReference type="NCBI Taxonomy" id="669202"/>
    <lineage>
        <taxon>Eukaryota</taxon>
        <taxon>Metazoa</taxon>
        <taxon>Cnidaria</taxon>
        <taxon>Myxozoa</taxon>
        <taxon>Myxosporea</taxon>
        <taxon>Bivalvulida</taxon>
        <taxon>Platysporina</taxon>
        <taxon>Myxobolidae</taxon>
        <taxon>Thelohanellus</taxon>
    </lineage>
</organism>
<feature type="region of interest" description="Disordered" evidence="1">
    <location>
        <begin position="118"/>
        <end position="179"/>
    </location>
</feature>
<dbReference type="EMBL" id="JWZT01000869">
    <property type="protein sequence ID" value="KII73373.1"/>
    <property type="molecule type" value="Genomic_DNA"/>
</dbReference>
<accession>A0A0C2JVC3</accession>
<sequence>MKDLNTEIILGIDFLTENKVKINLSSKEIKVVSDIQNQYWLILEIYAKLPSEAELRDENVEEVNKMIEEYRKCNPDIGSIPSGKHEIVLKDSPSLGQKPEEATLKDCPSLAYKTEEATLKNSPSFAQKPEEVTLMASPSLAQKPEEAQASKPSYHMEKQSNDAVESEDKEKPTKGKEEVEVKDVFVMPYPHQKEAILQIL</sequence>